<dbReference type="InterPro" id="IPR007627">
    <property type="entry name" value="RNA_pol_sigma70_r2"/>
</dbReference>
<dbReference type="InterPro" id="IPR039425">
    <property type="entry name" value="RNA_pol_sigma-70-like"/>
</dbReference>
<dbReference type="InterPro" id="IPR013324">
    <property type="entry name" value="RNA_pol_sigma_r3/r4-like"/>
</dbReference>
<feature type="domain" description="RNA polymerase sigma factor 70 region 4 type 2" evidence="8">
    <location>
        <begin position="98"/>
        <end position="149"/>
    </location>
</feature>
<keyword evidence="2" id="KW-0805">Transcription regulation</keyword>
<dbReference type="GO" id="GO:0003677">
    <property type="term" value="F:DNA binding"/>
    <property type="evidence" value="ECO:0007669"/>
    <property type="project" value="UniProtKB-KW"/>
</dbReference>
<dbReference type="NCBIfam" id="TIGR02937">
    <property type="entry name" value="sigma70-ECF"/>
    <property type="match status" value="1"/>
</dbReference>
<evidence type="ECO:0000256" key="6">
    <source>
        <dbReference type="SAM" id="Phobius"/>
    </source>
</evidence>
<dbReference type="GO" id="GO:0016987">
    <property type="term" value="F:sigma factor activity"/>
    <property type="evidence" value="ECO:0007669"/>
    <property type="project" value="UniProtKB-KW"/>
</dbReference>
<protein>
    <submittedName>
        <fullName evidence="9">RNA polymerase sigma-70 factor, sigma-E family</fullName>
    </submittedName>
</protein>
<dbReference type="STRING" id="84724.SAMN04488564_104841"/>
<dbReference type="SUPFAM" id="SSF88659">
    <property type="entry name" value="Sigma3 and sigma4 domains of RNA polymerase sigma factors"/>
    <property type="match status" value="1"/>
</dbReference>
<evidence type="ECO:0000256" key="2">
    <source>
        <dbReference type="ARBA" id="ARBA00023015"/>
    </source>
</evidence>
<dbReference type="InterPro" id="IPR013325">
    <property type="entry name" value="RNA_pol_sigma_r2"/>
</dbReference>
<reference evidence="10" key="1">
    <citation type="submission" date="2016-10" db="EMBL/GenBank/DDBJ databases">
        <authorList>
            <person name="Varghese N."/>
            <person name="Submissions S."/>
        </authorList>
    </citation>
    <scope>NUCLEOTIDE SEQUENCE [LARGE SCALE GENOMIC DNA]</scope>
    <source>
        <strain evidence="10">DSM 44232</strain>
    </source>
</reference>
<name>A0A1I6EL95_9PSEU</name>
<gene>
    <name evidence="9" type="ORF">SAMN04488564_104841</name>
</gene>
<dbReference type="InterPro" id="IPR036388">
    <property type="entry name" value="WH-like_DNA-bd_sf"/>
</dbReference>
<dbReference type="Gene3D" id="1.10.10.10">
    <property type="entry name" value="Winged helix-like DNA-binding domain superfamily/Winged helix DNA-binding domain"/>
    <property type="match status" value="1"/>
</dbReference>
<keyword evidence="4" id="KW-0238">DNA-binding</keyword>
<evidence type="ECO:0000259" key="8">
    <source>
        <dbReference type="Pfam" id="PF08281"/>
    </source>
</evidence>
<dbReference type="SUPFAM" id="SSF88946">
    <property type="entry name" value="Sigma2 domain of RNA polymerase sigma factors"/>
    <property type="match status" value="1"/>
</dbReference>
<evidence type="ECO:0000256" key="5">
    <source>
        <dbReference type="ARBA" id="ARBA00023163"/>
    </source>
</evidence>
<evidence type="ECO:0000256" key="4">
    <source>
        <dbReference type="ARBA" id="ARBA00023125"/>
    </source>
</evidence>
<evidence type="ECO:0000259" key="7">
    <source>
        <dbReference type="Pfam" id="PF04542"/>
    </source>
</evidence>
<evidence type="ECO:0000256" key="3">
    <source>
        <dbReference type="ARBA" id="ARBA00023082"/>
    </source>
</evidence>
<dbReference type="Pfam" id="PF04542">
    <property type="entry name" value="Sigma70_r2"/>
    <property type="match status" value="1"/>
</dbReference>
<dbReference type="Gene3D" id="1.10.1740.10">
    <property type="match status" value="1"/>
</dbReference>
<dbReference type="PANTHER" id="PTHR43133">
    <property type="entry name" value="RNA POLYMERASE ECF-TYPE SIGMA FACTO"/>
    <property type="match status" value="1"/>
</dbReference>
<evidence type="ECO:0000313" key="9">
    <source>
        <dbReference type="EMBL" id="SFR18543.1"/>
    </source>
</evidence>
<keyword evidence="10" id="KW-1185">Reference proteome</keyword>
<dbReference type="CDD" id="cd06171">
    <property type="entry name" value="Sigma70_r4"/>
    <property type="match status" value="1"/>
</dbReference>
<dbReference type="EMBL" id="FOYL01000004">
    <property type="protein sequence ID" value="SFR18543.1"/>
    <property type="molecule type" value="Genomic_DNA"/>
</dbReference>
<sequence length="394" mass="43229">MDRDREFGEFVDARALVMRRTAYLLCGDWHRAEDIVQTALIKMYVAWSRVRKDSADAYARKVLVRTAIDEGRRGFFQRERSVDAVPEHPVTDDSADFDLRLALDALPPGQRAVVVLRYWEDLSVTETARILGRTEGTVKSQAAKGLASLRDLLEDEPKLRIHRSEVIRRGKTKLARRRTAIATAVAFVVLAGVGTAGYLALPRPTGTAGMSSADSGVNPAADRNAQLTELLRKNYQLPAGITAEDVPEINAKAFVFFTRTNTNTPDNLRRAVARLRDAQGVGGVAITIGPAPAGGLGTCEEDRYCWHEERNGIKLRTTQFPIPAKNPGDPERLRMTVSAIYPDGTVVSVHSDNMGAFDDGTWGDPGIAGSPQRPNIVLDREELIKIATLPGLTF</sequence>
<dbReference type="NCBIfam" id="TIGR02983">
    <property type="entry name" value="SigE-fam_strep"/>
    <property type="match status" value="1"/>
</dbReference>
<dbReference type="InterPro" id="IPR013249">
    <property type="entry name" value="RNA_pol_sigma70_r4_t2"/>
</dbReference>
<dbReference type="InterPro" id="IPR014284">
    <property type="entry name" value="RNA_pol_sigma-70_dom"/>
</dbReference>
<organism evidence="9 10">
    <name type="scientific">Lentzea waywayandensis</name>
    <dbReference type="NCBI Taxonomy" id="84724"/>
    <lineage>
        <taxon>Bacteria</taxon>
        <taxon>Bacillati</taxon>
        <taxon>Actinomycetota</taxon>
        <taxon>Actinomycetes</taxon>
        <taxon>Pseudonocardiales</taxon>
        <taxon>Pseudonocardiaceae</taxon>
        <taxon>Lentzea</taxon>
    </lineage>
</organism>
<dbReference type="RefSeq" id="WP_093595789.1">
    <property type="nucleotide sequence ID" value="NZ_FOYL01000004.1"/>
</dbReference>
<evidence type="ECO:0000256" key="1">
    <source>
        <dbReference type="ARBA" id="ARBA00010641"/>
    </source>
</evidence>
<keyword evidence="3" id="KW-0731">Sigma factor</keyword>
<keyword evidence="5" id="KW-0804">Transcription</keyword>
<dbReference type="Pfam" id="PF08281">
    <property type="entry name" value="Sigma70_r4_2"/>
    <property type="match status" value="1"/>
</dbReference>
<feature type="transmembrane region" description="Helical" evidence="6">
    <location>
        <begin position="179"/>
        <end position="201"/>
    </location>
</feature>
<dbReference type="InterPro" id="IPR014325">
    <property type="entry name" value="RNA_pol_sigma-E_actinobac"/>
</dbReference>
<dbReference type="GO" id="GO:0006352">
    <property type="term" value="P:DNA-templated transcription initiation"/>
    <property type="evidence" value="ECO:0007669"/>
    <property type="project" value="InterPro"/>
</dbReference>
<comment type="similarity">
    <text evidence="1">Belongs to the sigma-70 factor family. ECF subfamily.</text>
</comment>
<dbReference type="OrthoDB" id="3692620at2"/>
<keyword evidence="6" id="KW-1133">Transmembrane helix</keyword>
<keyword evidence="6" id="KW-0472">Membrane</keyword>
<dbReference type="AlphaFoldDB" id="A0A1I6EL95"/>
<feature type="domain" description="RNA polymerase sigma-70 region 2" evidence="7">
    <location>
        <begin position="18"/>
        <end position="73"/>
    </location>
</feature>
<evidence type="ECO:0000313" key="10">
    <source>
        <dbReference type="Proteomes" id="UP000198583"/>
    </source>
</evidence>
<dbReference type="Proteomes" id="UP000198583">
    <property type="component" value="Unassembled WGS sequence"/>
</dbReference>
<keyword evidence="6" id="KW-0812">Transmembrane</keyword>
<proteinExistence type="inferred from homology"/>
<dbReference type="PANTHER" id="PTHR43133:SF50">
    <property type="entry name" value="ECF RNA POLYMERASE SIGMA FACTOR SIGM"/>
    <property type="match status" value="1"/>
</dbReference>
<accession>A0A1I6EL95</accession>